<dbReference type="EMBL" id="BMQX01000024">
    <property type="protein sequence ID" value="GGQ28052.1"/>
    <property type="molecule type" value="Genomic_DNA"/>
</dbReference>
<proteinExistence type="predicted"/>
<dbReference type="Proteomes" id="UP000619118">
    <property type="component" value="Unassembled WGS sequence"/>
</dbReference>
<keyword evidence="2" id="KW-1185">Reference proteome</keyword>
<name>A0ABQ2RFF8_9GAMM</name>
<protein>
    <recommendedName>
        <fullName evidence="3">Transporter substrate-binding domain-containing protein</fullName>
    </recommendedName>
</protein>
<reference evidence="2" key="1">
    <citation type="journal article" date="2019" name="Int. J. Syst. Evol. Microbiol.">
        <title>The Global Catalogue of Microorganisms (GCM) 10K type strain sequencing project: providing services to taxonomists for standard genome sequencing and annotation.</title>
        <authorList>
            <consortium name="The Broad Institute Genomics Platform"/>
            <consortium name="The Broad Institute Genome Sequencing Center for Infectious Disease"/>
            <person name="Wu L."/>
            <person name="Ma J."/>
        </authorList>
    </citation>
    <scope>NUCLEOTIDE SEQUENCE [LARGE SCALE GENOMIC DNA]</scope>
    <source>
        <strain evidence="2">JCM 32306</strain>
    </source>
</reference>
<evidence type="ECO:0000313" key="1">
    <source>
        <dbReference type="EMBL" id="GGQ28052.1"/>
    </source>
</evidence>
<sequence length="278" mass="31918">MCLLSVQVCAEDVVRIQPSQSLDNTSYQYYVDLLQLVLDTTSDEFGPAHIVTLESSLSQSRGFVMLKNKQLDVYWAGTSVERERDYLAVTVPLVGGLLGNRVPVIARNRLSEFAKITTAEELQKMVACQGSQWPDSDILEYNGYRIERVISFSLMYTMLEQQRCDYFPRGINEAFAGVGTQGHEALMVYDNIILRYPLPMYFFVNKHNQPLAKRLTQGLLQLLANGKLGEFIMHHPTTTSIFPLSRFQDSRILLLYNPILPANFFEREYNHWIDFPKE</sequence>
<evidence type="ECO:0008006" key="3">
    <source>
        <dbReference type="Google" id="ProtNLM"/>
    </source>
</evidence>
<comment type="caution">
    <text evidence="1">The sequence shown here is derived from an EMBL/GenBank/DDBJ whole genome shotgun (WGS) entry which is preliminary data.</text>
</comment>
<evidence type="ECO:0000313" key="2">
    <source>
        <dbReference type="Proteomes" id="UP000619118"/>
    </source>
</evidence>
<gene>
    <name evidence="1" type="ORF">GCM10009411_29830</name>
</gene>
<organism evidence="1 2">
    <name type="scientific">Shewanella litoralis</name>
    <dbReference type="NCBI Taxonomy" id="2282700"/>
    <lineage>
        <taxon>Bacteria</taxon>
        <taxon>Pseudomonadati</taxon>
        <taxon>Pseudomonadota</taxon>
        <taxon>Gammaproteobacteria</taxon>
        <taxon>Alteromonadales</taxon>
        <taxon>Shewanellaceae</taxon>
        <taxon>Shewanella</taxon>
    </lineage>
</organism>
<accession>A0ABQ2RFF8</accession>
<dbReference type="SUPFAM" id="SSF53850">
    <property type="entry name" value="Periplasmic binding protein-like II"/>
    <property type="match status" value="1"/>
</dbReference>
<dbReference type="Gene3D" id="3.40.190.10">
    <property type="entry name" value="Periplasmic binding protein-like II"/>
    <property type="match status" value="2"/>
</dbReference>